<accession>A0AA87QAF6</accession>
<protein>
    <submittedName>
        <fullName evidence="2">Uncharacterized protein</fullName>
    </submittedName>
</protein>
<comment type="caution">
    <text evidence="2">The sequence shown here is derived from an EMBL/GenBank/DDBJ whole genome shotgun (WGS) entry which is preliminary data.</text>
</comment>
<dbReference type="GeneID" id="86849563"/>
<keyword evidence="1" id="KW-0732">Signal</keyword>
<evidence type="ECO:0000313" key="2">
    <source>
        <dbReference type="EMBL" id="GAJ94147.1"/>
    </source>
</evidence>
<evidence type="ECO:0000256" key="1">
    <source>
        <dbReference type="SAM" id="SignalP"/>
    </source>
</evidence>
<dbReference type="AlphaFoldDB" id="A0AA87QAF6"/>
<name>A0AA87QAF6_RHIRH</name>
<dbReference type="RefSeq" id="WP_007701003.1">
    <property type="nucleotide sequence ID" value="NZ_BAYX01000007.1"/>
</dbReference>
<proteinExistence type="predicted"/>
<evidence type="ECO:0000313" key="3">
    <source>
        <dbReference type="Proteomes" id="UP000026941"/>
    </source>
</evidence>
<reference evidence="2 3" key="1">
    <citation type="submission" date="2014-05" db="EMBL/GenBank/DDBJ databases">
        <title>Whole genome shotgun sequence of Rhizobium rhizogenes NBRC 13257.</title>
        <authorList>
            <person name="Katano-Makiyama Y."/>
            <person name="Hosoyama A."/>
            <person name="Hashimoto M."/>
            <person name="Hosoyama Y."/>
            <person name="Noguchi M."/>
            <person name="Tsuchikane K."/>
            <person name="Kimura A."/>
            <person name="Ohji S."/>
            <person name="Ichikawa N."/>
            <person name="Yamazoe A."/>
            <person name="Fujita N."/>
        </authorList>
    </citation>
    <scope>NUCLEOTIDE SEQUENCE [LARGE SCALE GENOMIC DNA]</scope>
    <source>
        <strain evidence="2 3">NBRC 13257</strain>
    </source>
</reference>
<organism evidence="2 3">
    <name type="scientific">Rhizobium rhizogenes NBRC 13257</name>
    <dbReference type="NCBI Taxonomy" id="1220581"/>
    <lineage>
        <taxon>Bacteria</taxon>
        <taxon>Pseudomonadati</taxon>
        <taxon>Pseudomonadota</taxon>
        <taxon>Alphaproteobacteria</taxon>
        <taxon>Hyphomicrobiales</taxon>
        <taxon>Rhizobiaceae</taxon>
        <taxon>Rhizobium/Agrobacterium group</taxon>
        <taxon>Rhizobium</taxon>
    </lineage>
</organism>
<feature type="chain" id="PRO_5041655148" evidence="1">
    <location>
        <begin position="22"/>
        <end position="157"/>
    </location>
</feature>
<dbReference type="Proteomes" id="UP000026941">
    <property type="component" value="Unassembled WGS sequence"/>
</dbReference>
<gene>
    <name evidence="2" type="ORF">RRH01S_07_03490</name>
</gene>
<feature type="signal peptide" evidence="1">
    <location>
        <begin position="1"/>
        <end position="21"/>
    </location>
</feature>
<sequence>MRFAGLAIALTVMTVATSAGAQNFPGPGVAVIDGKCSKLVVGKLDASKGCTPQIASVTGPDGSVTFIFSAGGKMLGFQGDGRGIKPGATKGTIQLPIDVISTGAGNKMAGQVEAKGVCTFSNPYSGKPVAFQCSAKSTELSFTGSFLSNGKPPRTKK</sequence>
<dbReference type="EMBL" id="BAYX01000007">
    <property type="protein sequence ID" value="GAJ94147.1"/>
    <property type="molecule type" value="Genomic_DNA"/>
</dbReference>